<protein>
    <recommendedName>
        <fullName evidence="5">WSC domain-containing protein</fullName>
    </recommendedName>
</protein>
<feature type="compositionally biased region" description="Polar residues" evidence="1">
    <location>
        <begin position="323"/>
        <end position="340"/>
    </location>
</feature>
<evidence type="ECO:0000256" key="2">
    <source>
        <dbReference type="SAM" id="Phobius"/>
    </source>
</evidence>
<evidence type="ECO:0008006" key="5">
    <source>
        <dbReference type="Google" id="ProtNLM"/>
    </source>
</evidence>
<accession>A0ABD3NWP0</accession>
<reference evidence="3 4" key="1">
    <citation type="journal article" date="2020" name="G3 (Bethesda)">
        <title>Improved Reference Genome for Cyclotella cryptica CCMP332, a Model for Cell Wall Morphogenesis, Salinity Adaptation, and Lipid Production in Diatoms (Bacillariophyta).</title>
        <authorList>
            <person name="Roberts W.R."/>
            <person name="Downey K.M."/>
            <person name="Ruck E.C."/>
            <person name="Traller J.C."/>
            <person name="Alverson A.J."/>
        </authorList>
    </citation>
    <scope>NUCLEOTIDE SEQUENCE [LARGE SCALE GENOMIC DNA]</scope>
    <source>
        <strain evidence="3 4">CCMP332</strain>
    </source>
</reference>
<dbReference type="Pfam" id="PF09826">
    <property type="entry name" value="Beta_propel"/>
    <property type="match status" value="1"/>
</dbReference>
<feature type="region of interest" description="Disordered" evidence="1">
    <location>
        <begin position="315"/>
        <end position="369"/>
    </location>
</feature>
<organism evidence="3 4">
    <name type="scientific">Cyclotella cryptica</name>
    <dbReference type="NCBI Taxonomy" id="29204"/>
    <lineage>
        <taxon>Eukaryota</taxon>
        <taxon>Sar</taxon>
        <taxon>Stramenopiles</taxon>
        <taxon>Ochrophyta</taxon>
        <taxon>Bacillariophyta</taxon>
        <taxon>Coscinodiscophyceae</taxon>
        <taxon>Thalassiosirophycidae</taxon>
        <taxon>Stephanodiscales</taxon>
        <taxon>Stephanodiscaceae</taxon>
        <taxon>Cyclotella</taxon>
    </lineage>
</organism>
<keyword evidence="4" id="KW-1185">Reference proteome</keyword>
<dbReference type="InterPro" id="IPR019198">
    <property type="entry name" value="Beta_propeller_containing"/>
</dbReference>
<feature type="transmembrane region" description="Helical" evidence="2">
    <location>
        <begin position="57"/>
        <end position="76"/>
    </location>
</feature>
<evidence type="ECO:0000313" key="4">
    <source>
        <dbReference type="Proteomes" id="UP001516023"/>
    </source>
</evidence>
<evidence type="ECO:0000256" key="1">
    <source>
        <dbReference type="SAM" id="MobiDB-lite"/>
    </source>
</evidence>
<keyword evidence="2" id="KW-1133">Transmembrane helix</keyword>
<sequence>MADNYLWDKQSPNPSQDVENPPVPNDNIASVVNSSSISTGSTQHERRSLAISKTMKLGFVFVALSVAVVLGVTLTLERKSSLGGATSETVSASAIAASSPTGESGIENESSNQADNTHTTLSLIETKPDDLHSMKTEYYTSLGPLEARVKMVSPSIVNGYESCSDLEGDITEALKLYMNKFIMNEAVSGEMNANCDPENENWWWDLYGYSNYYYDEVNYTCSPASNDTTTSCVTENTEVPWVVTWHVADHAEGKLFYNETEARTEYESIDSQWAKRLYDPSKNIVDEQGSMPESMWCQLETWAYNAQCNGEAPSALKKRKSIAKQSRSGTRSASTDSSTGHRNRGSKQGDKSGDSHGLNNQNDSANENDRVVSDGTYIFAAYGDVLYTWAANDMTDGVSITKMPSNETACDWNVTEPCIETTKPVIRALFLGNSRLSVIMSQSSWFYPTQNKTQPIITDFDTKTSVLVFDISEVSLGYPLEQLGYTELTGSFSSGRSIGDKTIITTESYIDTWLLTQDLSRSESQYCGLDTQSYKELAAEKAMANVQSLAKQMVADLELVNDCSRIFQVSMLQTSSDESNTSMDDVTKANMLGTFVQVSTFDMASDLGEGGEISIAVAGAFTPGGVWPVYLSDDFLAVPSNIYDYNSTSQTDLYETFILGFDLSTEAGAAPFCYGQVPGNVDNNYRMDMWDGHLRVATTNYVYSNSGNLTFTFVPKIYVLEIPSVQGGSREMSLVGEADISGGGISGTRFVGDKAYVFTSDWTGYNGEFLSIDLSDQLNPQVVGNLATNGTLSYLQEITIDNITYILGIGYEMDEVFWESYMKLSLFDVSTPSSVKLATSFKGPAGYSSDAVGDFLAVRYLPESTRLIIPVSRSDGMLNYSDGFTVFDISKDSFTPALNVTHSTSASFCWYEASIPARSFVFQSELTTVKGHTAISTDIQSGSLISELDLDIGLNYSFCEPWYYYNNNQNNYGYDYDDAVEGTLNGTESCELPNSIQADIVQICTETEFASLSWVFNLTSASYCNNGKFFAESMGNVSSANECAQKCVEKHNRQDASGDSVMGLQYECDGNCVCLVGSENVTDLNLETSAASGCYVFAYGMGAAAIKEEGVDDDLFSC</sequence>
<proteinExistence type="predicted"/>
<keyword evidence="2" id="KW-0472">Membrane</keyword>
<keyword evidence="2" id="KW-0812">Transmembrane</keyword>
<evidence type="ECO:0000313" key="3">
    <source>
        <dbReference type="EMBL" id="KAL3779782.1"/>
    </source>
</evidence>
<dbReference type="EMBL" id="JABMIG020000375">
    <property type="protein sequence ID" value="KAL3779782.1"/>
    <property type="molecule type" value="Genomic_DNA"/>
</dbReference>
<feature type="region of interest" description="Disordered" evidence="1">
    <location>
        <begin position="1"/>
        <end position="27"/>
    </location>
</feature>
<dbReference type="AlphaFoldDB" id="A0ABD3NWP0"/>
<name>A0ABD3NWP0_9STRA</name>
<feature type="region of interest" description="Disordered" evidence="1">
    <location>
        <begin position="87"/>
        <end position="118"/>
    </location>
</feature>
<gene>
    <name evidence="3" type="ORF">HJC23_005999</name>
</gene>
<dbReference type="Proteomes" id="UP001516023">
    <property type="component" value="Unassembled WGS sequence"/>
</dbReference>
<comment type="caution">
    <text evidence="3">The sequence shown here is derived from an EMBL/GenBank/DDBJ whole genome shotgun (WGS) entry which is preliminary data.</text>
</comment>